<dbReference type="PROSITE" id="PS50405">
    <property type="entry name" value="GST_CTER"/>
    <property type="match status" value="1"/>
</dbReference>
<dbReference type="SFLD" id="SFLDS00019">
    <property type="entry name" value="Glutathione_Transferase_(cytos"/>
    <property type="match status" value="1"/>
</dbReference>
<feature type="domain" description="GST N-terminal" evidence="4">
    <location>
        <begin position="3"/>
        <end position="82"/>
    </location>
</feature>
<dbReference type="InterPro" id="IPR036282">
    <property type="entry name" value="Glutathione-S-Trfase_C_sf"/>
</dbReference>
<dbReference type="GO" id="GO:0004364">
    <property type="term" value="F:glutathione transferase activity"/>
    <property type="evidence" value="ECO:0007669"/>
    <property type="project" value="UniProtKB-UniRule"/>
</dbReference>
<dbReference type="PANTHER" id="PTHR11260:SF781">
    <property type="entry name" value="GLUTATHIONE S-TRANSFERASE U19"/>
    <property type="match status" value="1"/>
</dbReference>
<gene>
    <name evidence="6" type="primary">LOC102722327</name>
</gene>
<dbReference type="InterPro" id="IPR010987">
    <property type="entry name" value="Glutathione-S-Trfase_C-like"/>
</dbReference>
<dbReference type="InterPro" id="IPR045074">
    <property type="entry name" value="GST_C_Tau"/>
</dbReference>
<accession>J3MWY7</accession>
<evidence type="ECO:0000259" key="5">
    <source>
        <dbReference type="PROSITE" id="PS50405"/>
    </source>
</evidence>
<evidence type="ECO:0000259" key="4">
    <source>
        <dbReference type="PROSITE" id="PS50404"/>
    </source>
</evidence>
<dbReference type="AlphaFoldDB" id="J3MWY7"/>
<dbReference type="GeneID" id="102722327"/>
<dbReference type="InterPro" id="IPR040079">
    <property type="entry name" value="Glutathione_S-Trfase"/>
</dbReference>
<dbReference type="STRING" id="4533.J3MWY7"/>
<dbReference type="HOGENOM" id="CLU_011226_18_2_1"/>
<dbReference type="SFLD" id="SFLDG01152">
    <property type="entry name" value="Main.3:_Omega-_and_Tau-like"/>
    <property type="match status" value="1"/>
</dbReference>
<dbReference type="SFLD" id="SFLDG00358">
    <property type="entry name" value="Main_(cytGST)"/>
    <property type="match status" value="1"/>
</dbReference>
<comment type="function">
    <text evidence="3">Is involved in the conjugation of reduced glutathione to a wide number of exogenous and endogenous hydrophobic electrophiles.</text>
</comment>
<dbReference type="RefSeq" id="XP_006660574.1">
    <property type="nucleotide sequence ID" value="XM_006660511.2"/>
</dbReference>
<dbReference type="CDD" id="cd03058">
    <property type="entry name" value="GST_N_Tau"/>
    <property type="match status" value="1"/>
</dbReference>
<dbReference type="FunFam" id="1.20.1050.10:FF:000068">
    <property type="entry name" value="Putative GST6 protein"/>
    <property type="match status" value="1"/>
</dbReference>
<dbReference type="KEGG" id="obr:102722327"/>
<proteinExistence type="inferred from homology"/>
<dbReference type="GO" id="GO:0005829">
    <property type="term" value="C:cytosol"/>
    <property type="evidence" value="ECO:0007669"/>
    <property type="project" value="UniProtKB-SubCell"/>
</dbReference>
<name>J3MWY7_ORYBR</name>
<dbReference type="Gramene" id="OB09G15160.1">
    <property type="protein sequence ID" value="OB09G15160.1"/>
    <property type="gene ID" value="OB09G15160"/>
</dbReference>
<keyword evidence="7" id="KW-1185">Reference proteome</keyword>
<organism evidence="6">
    <name type="scientific">Oryza brachyantha</name>
    <name type="common">malo sina</name>
    <dbReference type="NCBI Taxonomy" id="4533"/>
    <lineage>
        <taxon>Eukaryota</taxon>
        <taxon>Viridiplantae</taxon>
        <taxon>Streptophyta</taxon>
        <taxon>Embryophyta</taxon>
        <taxon>Tracheophyta</taxon>
        <taxon>Spermatophyta</taxon>
        <taxon>Magnoliopsida</taxon>
        <taxon>Liliopsida</taxon>
        <taxon>Poales</taxon>
        <taxon>Poaceae</taxon>
        <taxon>BOP clade</taxon>
        <taxon>Oryzoideae</taxon>
        <taxon>Oryzeae</taxon>
        <taxon>Oryzinae</taxon>
        <taxon>Oryza</taxon>
    </lineage>
</organism>
<dbReference type="EC" id="2.5.1.18" evidence="3"/>
<dbReference type="Pfam" id="PF02798">
    <property type="entry name" value="GST_N"/>
    <property type="match status" value="1"/>
</dbReference>
<dbReference type="CDD" id="cd03185">
    <property type="entry name" value="GST_C_Tau"/>
    <property type="match status" value="1"/>
</dbReference>
<dbReference type="Pfam" id="PF13410">
    <property type="entry name" value="GST_C_2"/>
    <property type="match status" value="1"/>
</dbReference>
<dbReference type="GO" id="GO:0006749">
    <property type="term" value="P:glutathione metabolic process"/>
    <property type="evidence" value="ECO:0007669"/>
    <property type="project" value="InterPro"/>
</dbReference>
<keyword evidence="3" id="KW-0963">Cytoplasm</keyword>
<dbReference type="EnsemblPlants" id="OB09G15160.1">
    <property type="protein sequence ID" value="OB09G15160.1"/>
    <property type="gene ID" value="OB09G15160"/>
</dbReference>
<dbReference type="SUPFAM" id="SSF52833">
    <property type="entry name" value="Thioredoxin-like"/>
    <property type="match status" value="1"/>
</dbReference>
<dbReference type="Gene3D" id="3.40.30.10">
    <property type="entry name" value="Glutaredoxin"/>
    <property type="match status" value="1"/>
</dbReference>
<comment type="catalytic activity">
    <reaction evidence="2 3">
        <text>RX + glutathione = an S-substituted glutathione + a halide anion + H(+)</text>
        <dbReference type="Rhea" id="RHEA:16437"/>
        <dbReference type="ChEBI" id="CHEBI:15378"/>
        <dbReference type="ChEBI" id="CHEBI:16042"/>
        <dbReference type="ChEBI" id="CHEBI:17792"/>
        <dbReference type="ChEBI" id="CHEBI:57925"/>
        <dbReference type="ChEBI" id="CHEBI:90779"/>
        <dbReference type="EC" id="2.5.1.18"/>
    </reaction>
</comment>
<feature type="domain" description="GST C-terminal" evidence="5">
    <location>
        <begin position="92"/>
        <end position="218"/>
    </location>
</feature>
<dbReference type="PANTHER" id="PTHR11260">
    <property type="entry name" value="GLUTATHIONE S-TRANSFERASE, GST, SUPERFAMILY, GST DOMAIN CONTAINING"/>
    <property type="match status" value="1"/>
</dbReference>
<dbReference type="FunFam" id="3.40.30.10:FF:000014">
    <property type="entry name" value="Tau class glutathione S-transferase"/>
    <property type="match status" value="1"/>
</dbReference>
<dbReference type="eggNOG" id="KOG0406">
    <property type="taxonomic scope" value="Eukaryota"/>
</dbReference>
<dbReference type="InterPro" id="IPR045073">
    <property type="entry name" value="Omega/Tau-like"/>
</dbReference>
<dbReference type="InterPro" id="IPR036249">
    <property type="entry name" value="Thioredoxin-like_sf"/>
</dbReference>
<dbReference type="OMA" id="PWIERMH"/>
<evidence type="ECO:0000313" key="6">
    <source>
        <dbReference type="EnsemblPlants" id="OB09G15160.1"/>
    </source>
</evidence>
<dbReference type="InterPro" id="IPR004045">
    <property type="entry name" value="Glutathione_S-Trfase_N"/>
</dbReference>
<protein>
    <recommendedName>
        <fullName evidence="3">Glutathione S-transferase</fullName>
        <ecNumber evidence="3">2.5.1.18</ecNumber>
    </recommendedName>
</protein>
<evidence type="ECO:0000256" key="2">
    <source>
        <dbReference type="ARBA" id="ARBA00047960"/>
    </source>
</evidence>
<evidence type="ECO:0000256" key="1">
    <source>
        <dbReference type="ARBA" id="ARBA00022679"/>
    </source>
</evidence>
<comment type="subcellular location">
    <subcellularLocation>
        <location evidence="3">Cytoplasm</location>
        <location evidence="3">Cytosol</location>
    </subcellularLocation>
</comment>
<reference evidence="6" key="2">
    <citation type="submission" date="2013-04" db="UniProtKB">
        <authorList>
            <consortium name="EnsemblPlants"/>
        </authorList>
    </citation>
    <scope>IDENTIFICATION</scope>
</reference>
<dbReference type="Proteomes" id="UP000006038">
    <property type="component" value="Chromosome 9"/>
</dbReference>
<evidence type="ECO:0000256" key="3">
    <source>
        <dbReference type="RuleBase" id="RU369102"/>
    </source>
</evidence>
<dbReference type="PROSITE" id="PS50404">
    <property type="entry name" value="GST_NTER"/>
    <property type="match status" value="1"/>
</dbReference>
<sequence>MADEVVLLDFWVSPFGQRCRIALAEKGVEYEYSEQSLADKSDLFLRSNPVHKKVPVLLHGGRPVCESLAILEYIDEAWPEKAPPLLPAAADDPYGRARARFWADYVDKRLFDCQTRLWKLRAGEDGHEQAKRDMVDALRALEAELGDRVYFGGEAFGYLDVVLVPFAAWFHAYERLGGFAVAEHCPRLVAWAERCKERDSVAATLSDPGKVYEFALYLKDKFGAK</sequence>
<keyword evidence="1 3" id="KW-0808">Transferase</keyword>
<reference evidence="6" key="1">
    <citation type="journal article" date="2013" name="Nat. Commun.">
        <title>Whole-genome sequencing of Oryza brachyantha reveals mechanisms underlying Oryza genome evolution.</title>
        <authorList>
            <person name="Chen J."/>
            <person name="Huang Q."/>
            <person name="Gao D."/>
            <person name="Wang J."/>
            <person name="Lang Y."/>
            <person name="Liu T."/>
            <person name="Li B."/>
            <person name="Bai Z."/>
            <person name="Luis Goicoechea J."/>
            <person name="Liang C."/>
            <person name="Chen C."/>
            <person name="Zhang W."/>
            <person name="Sun S."/>
            <person name="Liao Y."/>
            <person name="Zhang X."/>
            <person name="Yang L."/>
            <person name="Song C."/>
            <person name="Wang M."/>
            <person name="Shi J."/>
            <person name="Liu G."/>
            <person name="Liu J."/>
            <person name="Zhou H."/>
            <person name="Zhou W."/>
            <person name="Yu Q."/>
            <person name="An N."/>
            <person name="Chen Y."/>
            <person name="Cai Q."/>
            <person name="Wang B."/>
            <person name="Liu B."/>
            <person name="Min J."/>
            <person name="Huang Y."/>
            <person name="Wu H."/>
            <person name="Li Z."/>
            <person name="Zhang Y."/>
            <person name="Yin Y."/>
            <person name="Song W."/>
            <person name="Jiang J."/>
            <person name="Jackson S.A."/>
            <person name="Wing R.A."/>
            <person name="Wang J."/>
            <person name="Chen M."/>
        </authorList>
    </citation>
    <scope>NUCLEOTIDE SEQUENCE [LARGE SCALE GENOMIC DNA]</scope>
    <source>
        <strain evidence="6">cv. IRGC 101232</strain>
    </source>
</reference>
<comment type="similarity">
    <text evidence="3">Belongs to the GST superfamily.</text>
</comment>
<evidence type="ECO:0000313" key="7">
    <source>
        <dbReference type="Proteomes" id="UP000006038"/>
    </source>
</evidence>
<dbReference type="Gene3D" id="1.20.1050.10">
    <property type="match status" value="1"/>
</dbReference>
<dbReference type="SUPFAM" id="SSF47616">
    <property type="entry name" value="GST C-terminal domain-like"/>
    <property type="match status" value="1"/>
</dbReference>
<dbReference type="OrthoDB" id="202840at2759"/>